<dbReference type="Pfam" id="PF09297">
    <property type="entry name" value="Zn_ribbon_NUD"/>
    <property type="match status" value="1"/>
</dbReference>
<keyword evidence="5" id="KW-0479">Metal-binding</keyword>
<comment type="cofactor">
    <cofactor evidence="1">
        <name>Mg(2+)</name>
        <dbReference type="ChEBI" id="CHEBI:18420"/>
    </cofactor>
</comment>
<dbReference type="CDD" id="cd03429">
    <property type="entry name" value="NUDIX_NADH_pyrophosphatase_Nudt13"/>
    <property type="match status" value="1"/>
</dbReference>
<dbReference type="GO" id="GO:0006742">
    <property type="term" value="P:NADP+ catabolic process"/>
    <property type="evidence" value="ECO:0007669"/>
    <property type="project" value="TreeGrafter"/>
</dbReference>
<evidence type="ECO:0000256" key="8">
    <source>
        <dbReference type="ARBA" id="ARBA00023027"/>
    </source>
</evidence>
<dbReference type="InterPro" id="IPR049734">
    <property type="entry name" value="NudC-like_C"/>
</dbReference>
<dbReference type="PROSITE" id="PS51462">
    <property type="entry name" value="NUDIX"/>
    <property type="match status" value="1"/>
</dbReference>
<dbReference type="PROSITE" id="PS00893">
    <property type="entry name" value="NUDIX_BOX"/>
    <property type="match status" value="1"/>
</dbReference>
<evidence type="ECO:0000256" key="11">
    <source>
        <dbReference type="SAM" id="MobiDB-lite"/>
    </source>
</evidence>
<dbReference type="RefSeq" id="WP_085078064.1">
    <property type="nucleotide sequence ID" value="NZ_JACKRZ010000494.1"/>
</dbReference>
<organism evidence="13 14">
    <name type="scientific">Mycobacterium palustre</name>
    <dbReference type="NCBI Taxonomy" id="153971"/>
    <lineage>
        <taxon>Bacteria</taxon>
        <taxon>Bacillati</taxon>
        <taxon>Actinomycetota</taxon>
        <taxon>Actinomycetes</taxon>
        <taxon>Mycobacteriales</taxon>
        <taxon>Mycobacteriaceae</taxon>
        <taxon>Mycobacterium</taxon>
        <taxon>Mycobacterium simiae complex</taxon>
    </lineage>
</organism>
<comment type="cofactor">
    <cofactor evidence="2">
        <name>Zn(2+)</name>
        <dbReference type="ChEBI" id="CHEBI:29105"/>
    </cofactor>
</comment>
<evidence type="ECO:0000256" key="10">
    <source>
        <dbReference type="ARBA" id="ARBA00023679"/>
    </source>
</evidence>
<name>A0A1X1ZQY3_9MYCO</name>
<evidence type="ECO:0000256" key="7">
    <source>
        <dbReference type="ARBA" id="ARBA00022842"/>
    </source>
</evidence>
<dbReference type="InterPro" id="IPR015376">
    <property type="entry name" value="Znr_NADH_PPase"/>
</dbReference>
<evidence type="ECO:0000256" key="3">
    <source>
        <dbReference type="ARBA" id="ARBA00009595"/>
    </source>
</evidence>
<comment type="catalytic activity">
    <reaction evidence="10">
        <text>a 5'-end NAD(+)-phospho-ribonucleoside in mRNA + H2O = a 5'-end phospho-adenosine-phospho-ribonucleoside in mRNA + beta-nicotinamide D-ribonucleotide + 2 H(+)</text>
        <dbReference type="Rhea" id="RHEA:60876"/>
        <dbReference type="Rhea" id="RHEA-COMP:15698"/>
        <dbReference type="Rhea" id="RHEA-COMP:15719"/>
        <dbReference type="ChEBI" id="CHEBI:14649"/>
        <dbReference type="ChEBI" id="CHEBI:15377"/>
        <dbReference type="ChEBI" id="CHEBI:15378"/>
        <dbReference type="ChEBI" id="CHEBI:144029"/>
        <dbReference type="ChEBI" id="CHEBI:144051"/>
    </reaction>
    <physiologicalReaction direction="left-to-right" evidence="10">
        <dbReference type="Rhea" id="RHEA:60877"/>
    </physiologicalReaction>
</comment>
<keyword evidence="8" id="KW-0520">NAD</keyword>
<feature type="domain" description="Nudix hydrolase" evidence="12">
    <location>
        <begin position="181"/>
        <end position="306"/>
    </location>
</feature>
<keyword evidence="6" id="KW-0378">Hydrolase</keyword>
<protein>
    <recommendedName>
        <fullName evidence="4">NAD(+) diphosphatase</fullName>
        <ecNumber evidence="4">3.6.1.22</ecNumber>
    </recommendedName>
</protein>
<evidence type="ECO:0000256" key="9">
    <source>
        <dbReference type="ARBA" id="ARBA00023211"/>
    </source>
</evidence>
<sequence length="329" mass="35800">MASAAEPGEAGRHENRGPRTDFQLREVPLLSRIGADRADQLRTDVDAATAGWAEAALLRVDSRNQVLVADGRVVLGAAAALADKPPPDAVFLGRIEGGRHVWAIRGPLQAPEDPEVQTEVLNLRDLGPIFDDTSSQLVSSAVALLNWHDRSRFSAVDGSPTRPARAGWSRINPVTGHEEFPRIDPAVICLVHDGADRAVLARQAVWPERMFSLLAGFVEAGESFEVCVAREIREEIGLTVRDVRYLGSQPWPFPRSLMVGFHALADPTEEFSFNDGEIAEAKWFTRDEVRAALDAGDWSSASTSTDSKLLLPGSISIARVIIESWAALE</sequence>
<dbReference type="GO" id="GO:0005829">
    <property type="term" value="C:cytosol"/>
    <property type="evidence" value="ECO:0007669"/>
    <property type="project" value="TreeGrafter"/>
</dbReference>
<dbReference type="OrthoDB" id="9791656at2"/>
<evidence type="ECO:0000256" key="4">
    <source>
        <dbReference type="ARBA" id="ARBA00012381"/>
    </source>
</evidence>
<dbReference type="Proteomes" id="UP000193529">
    <property type="component" value="Unassembled WGS sequence"/>
</dbReference>
<dbReference type="PANTHER" id="PTHR42904">
    <property type="entry name" value="NUDIX HYDROLASE, NUDC SUBFAMILY"/>
    <property type="match status" value="1"/>
</dbReference>
<dbReference type="GO" id="GO:0046872">
    <property type="term" value="F:metal ion binding"/>
    <property type="evidence" value="ECO:0007669"/>
    <property type="project" value="UniProtKB-KW"/>
</dbReference>
<dbReference type="Pfam" id="PF00293">
    <property type="entry name" value="NUDIX"/>
    <property type="match status" value="1"/>
</dbReference>
<proteinExistence type="inferred from homology"/>
<dbReference type="GO" id="GO:0019677">
    <property type="term" value="P:NAD+ catabolic process"/>
    <property type="evidence" value="ECO:0007669"/>
    <property type="project" value="TreeGrafter"/>
</dbReference>
<evidence type="ECO:0000256" key="6">
    <source>
        <dbReference type="ARBA" id="ARBA00022801"/>
    </source>
</evidence>
<evidence type="ECO:0000313" key="13">
    <source>
        <dbReference type="EMBL" id="ORW25814.1"/>
    </source>
</evidence>
<feature type="compositionally biased region" description="Basic and acidic residues" evidence="11">
    <location>
        <begin position="9"/>
        <end position="21"/>
    </location>
</feature>
<dbReference type="NCBIfam" id="NF001299">
    <property type="entry name" value="PRK00241.1"/>
    <property type="match status" value="1"/>
</dbReference>
<dbReference type="InterPro" id="IPR015797">
    <property type="entry name" value="NUDIX_hydrolase-like_dom_sf"/>
</dbReference>
<evidence type="ECO:0000256" key="5">
    <source>
        <dbReference type="ARBA" id="ARBA00022723"/>
    </source>
</evidence>
<dbReference type="Gene3D" id="3.90.79.20">
    <property type="match status" value="1"/>
</dbReference>
<dbReference type="EC" id="3.6.1.22" evidence="4"/>
<evidence type="ECO:0000256" key="2">
    <source>
        <dbReference type="ARBA" id="ARBA00001947"/>
    </source>
</evidence>
<comment type="caution">
    <text evidence="13">The sequence shown here is derived from an EMBL/GenBank/DDBJ whole genome shotgun (WGS) entry which is preliminary data.</text>
</comment>
<evidence type="ECO:0000259" key="12">
    <source>
        <dbReference type="PROSITE" id="PS51462"/>
    </source>
</evidence>
<feature type="region of interest" description="Disordered" evidence="11">
    <location>
        <begin position="1"/>
        <end position="21"/>
    </location>
</feature>
<keyword evidence="9" id="KW-0464">Manganese</keyword>
<dbReference type="InterPro" id="IPR000086">
    <property type="entry name" value="NUDIX_hydrolase_dom"/>
</dbReference>
<dbReference type="STRING" id="153971.AWC19_06075"/>
<dbReference type="EMBL" id="LQPJ01000094">
    <property type="protein sequence ID" value="ORW25814.1"/>
    <property type="molecule type" value="Genomic_DNA"/>
</dbReference>
<keyword evidence="7" id="KW-0460">Magnesium</keyword>
<dbReference type="GO" id="GO:0035529">
    <property type="term" value="F:NADH pyrophosphatase activity"/>
    <property type="evidence" value="ECO:0007669"/>
    <property type="project" value="TreeGrafter"/>
</dbReference>
<evidence type="ECO:0000313" key="14">
    <source>
        <dbReference type="Proteomes" id="UP000193529"/>
    </source>
</evidence>
<dbReference type="AlphaFoldDB" id="A0A1X1ZQY3"/>
<reference evidence="13 14" key="1">
    <citation type="submission" date="2016-01" db="EMBL/GenBank/DDBJ databases">
        <title>The new phylogeny of the genus Mycobacterium.</title>
        <authorList>
            <person name="Tarcisio F."/>
            <person name="Conor M."/>
            <person name="Antonella G."/>
            <person name="Elisabetta G."/>
            <person name="Giulia F.S."/>
            <person name="Sara T."/>
            <person name="Anna F."/>
            <person name="Clotilde B."/>
            <person name="Roberto B."/>
            <person name="Veronica D.S."/>
            <person name="Fabio R."/>
            <person name="Monica P."/>
            <person name="Olivier J."/>
            <person name="Enrico T."/>
            <person name="Nicola S."/>
        </authorList>
    </citation>
    <scope>NUCLEOTIDE SEQUENCE [LARGE SCALE GENOMIC DNA]</scope>
    <source>
        <strain evidence="13 14">DSM 44572</strain>
    </source>
</reference>
<dbReference type="Gene3D" id="3.90.79.10">
    <property type="entry name" value="Nucleoside Triphosphate Pyrophosphohydrolase"/>
    <property type="match status" value="1"/>
</dbReference>
<keyword evidence="14" id="KW-1185">Reference proteome</keyword>
<accession>A0A1X1ZQY3</accession>
<comment type="similarity">
    <text evidence="3">Belongs to the Nudix hydrolase family. NudC subfamily.</text>
</comment>
<dbReference type="SUPFAM" id="SSF55811">
    <property type="entry name" value="Nudix"/>
    <property type="match status" value="1"/>
</dbReference>
<dbReference type="FunFam" id="3.90.79.10:FF:000048">
    <property type="entry name" value="NADH pyrophosphatase"/>
    <property type="match status" value="1"/>
</dbReference>
<evidence type="ECO:0000256" key="1">
    <source>
        <dbReference type="ARBA" id="ARBA00001946"/>
    </source>
</evidence>
<dbReference type="InterPro" id="IPR050241">
    <property type="entry name" value="NAD-cap_RNA_hydrolase_NudC"/>
</dbReference>
<dbReference type="PANTHER" id="PTHR42904:SF6">
    <property type="entry name" value="NAD-CAPPED RNA HYDROLASE NUDT12"/>
    <property type="match status" value="1"/>
</dbReference>
<dbReference type="InterPro" id="IPR020084">
    <property type="entry name" value="NUDIX_hydrolase_CS"/>
</dbReference>
<gene>
    <name evidence="13" type="ORF">AWC19_06075</name>
</gene>